<evidence type="ECO:0000256" key="2">
    <source>
        <dbReference type="SAM" id="MobiDB-lite"/>
    </source>
</evidence>
<evidence type="ECO:0000259" key="3">
    <source>
        <dbReference type="Pfam" id="PF15058"/>
    </source>
</evidence>
<dbReference type="InterPro" id="IPR029385">
    <property type="entry name" value="Speriolin_N"/>
</dbReference>
<dbReference type="GO" id="GO:0005813">
    <property type="term" value="C:centrosome"/>
    <property type="evidence" value="ECO:0007669"/>
    <property type="project" value="TreeGrafter"/>
</dbReference>
<feature type="compositionally biased region" description="Pro residues" evidence="2">
    <location>
        <begin position="270"/>
        <end position="287"/>
    </location>
</feature>
<feature type="domain" description="Speriolin C-terminal" evidence="4">
    <location>
        <begin position="338"/>
        <end position="484"/>
    </location>
</feature>
<evidence type="ECO:0000256" key="1">
    <source>
        <dbReference type="SAM" id="Coils"/>
    </source>
</evidence>
<keyword evidence="5" id="KW-1185">Reference proteome</keyword>
<dbReference type="OrthoDB" id="6114770at2759"/>
<feature type="domain" description="Speriolin N-terminal" evidence="3">
    <location>
        <begin position="1"/>
        <end position="44"/>
    </location>
</feature>
<proteinExistence type="predicted"/>
<feature type="region of interest" description="Disordered" evidence="2">
    <location>
        <begin position="75"/>
        <end position="94"/>
    </location>
</feature>
<keyword evidence="1" id="KW-0175">Coiled coil</keyword>
<dbReference type="Proteomes" id="UP000504617">
    <property type="component" value="Unplaced"/>
</dbReference>
<dbReference type="InterPro" id="IPR026715">
    <property type="entry name" value="SPATC1"/>
</dbReference>
<dbReference type="CTD" id="375686"/>
<dbReference type="Pfam" id="PF15058">
    <property type="entry name" value="Speriolin_N"/>
    <property type="match status" value="1"/>
</dbReference>
<dbReference type="RefSeq" id="XP_013923579.1">
    <property type="nucleotide sequence ID" value="XM_014068104.1"/>
</dbReference>
<dbReference type="InterPro" id="IPR029384">
    <property type="entry name" value="Speriolin_C"/>
</dbReference>
<evidence type="ECO:0000313" key="5">
    <source>
        <dbReference type="Proteomes" id="UP000504617"/>
    </source>
</evidence>
<accession>A0A6I9YHY5</accession>
<dbReference type="GeneID" id="106550236"/>
<feature type="compositionally biased region" description="Low complexity" evidence="2">
    <location>
        <begin position="316"/>
        <end position="329"/>
    </location>
</feature>
<evidence type="ECO:0000313" key="6">
    <source>
        <dbReference type="RefSeq" id="XP_013923579.1"/>
    </source>
</evidence>
<reference evidence="6" key="1">
    <citation type="submission" date="2025-08" db="UniProtKB">
        <authorList>
            <consortium name="RefSeq"/>
        </authorList>
    </citation>
    <scope>IDENTIFICATION</scope>
    <source>
        <tissue evidence="6">Skeletal muscle</tissue>
    </source>
</reference>
<sequence>MAIFARYEALRKEIKALVAENEELKQLVLLLRENQELKSVLHNQFNERNLLPDFESSRIDQQEPLANQAFLDASDDLDQSQNSQNAGLRRGIRQRLPTGLSTSYPLSSPPPGAMAASFRGSPPRFQFCPPTPTGSISASGASSPKFAAPAVSLRSASSPGYCHECAFPWHPHRPPSAPAFSCGARPPFLPCWPQPGPQRFPAAPDPCARGSPADYQAFGFGPAPAQPPPLAFWMGAAGAEAAAGGGGGLFFASPVQNAFPAPPQGSQRPAAPPQPPEPSPGPAPPPEVGKSESPAPEEAPQPPRAEESNGSVQRQGAADSSSSTTGATGEEANKQERLVGEVAFQLDRRILASIFPDRVGLYGFTVSNIPEKISQREKDPFLQLSLEQSEAAMERYNSVMDTLKPLGYNPQLHPSLTERIVNTFGILRGRPKASSPEAAAYSDVQHLEEVVKSMAPAEMREDCLLLLSCLHKLSQEDGKPLFIW</sequence>
<dbReference type="Pfam" id="PF15059">
    <property type="entry name" value="Speriolin_C"/>
    <property type="match status" value="1"/>
</dbReference>
<dbReference type="AlphaFoldDB" id="A0A6I9YHY5"/>
<organism evidence="5 6">
    <name type="scientific">Thamnophis sirtalis</name>
    <dbReference type="NCBI Taxonomy" id="35019"/>
    <lineage>
        <taxon>Eukaryota</taxon>
        <taxon>Metazoa</taxon>
        <taxon>Chordata</taxon>
        <taxon>Craniata</taxon>
        <taxon>Vertebrata</taxon>
        <taxon>Euteleostomi</taxon>
        <taxon>Lepidosauria</taxon>
        <taxon>Squamata</taxon>
        <taxon>Bifurcata</taxon>
        <taxon>Unidentata</taxon>
        <taxon>Episquamata</taxon>
        <taxon>Toxicofera</taxon>
        <taxon>Serpentes</taxon>
        <taxon>Colubroidea</taxon>
        <taxon>Colubridae</taxon>
        <taxon>Natricinae</taxon>
        <taxon>Thamnophis</taxon>
    </lineage>
</organism>
<feature type="region of interest" description="Disordered" evidence="2">
    <location>
        <begin position="99"/>
        <end position="120"/>
    </location>
</feature>
<dbReference type="PANTHER" id="PTHR22192:SF16">
    <property type="entry name" value="SPERIOLIN"/>
    <property type="match status" value="1"/>
</dbReference>
<feature type="coiled-coil region" evidence="1">
    <location>
        <begin position="7"/>
        <end position="34"/>
    </location>
</feature>
<dbReference type="PANTHER" id="PTHR22192">
    <property type="entry name" value="SPERIOLIN"/>
    <property type="match status" value="1"/>
</dbReference>
<protein>
    <submittedName>
        <fullName evidence="6">Speriolin</fullName>
    </submittedName>
</protein>
<name>A0A6I9YHY5_9SAUR</name>
<dbReference type="KEGG" id="tsr:106550236"/>
<gene>
    <name evidence="6" type="primary">SPATC1</name>
</gene>
<feature type="region of interest" description="Disordered" evidence="2">
    <location>
        <begin position="254"/>
        <end position="334"/>
    </location>
</feature>
<evidence type="ECO:0000259" key="4">
    <source>
        <dbReference type="Pfam" id="PF15059"/>
    </source>
</evidence>